<name>A0ABD5RVF7_9EURY</name>
<accession>A0ABD5RVF7</accession>
<feature type="region of interest" description="Disordered" evidence="1">
    <location>
        <begin position="269"/>
        <end position="325"/>
    </location>
</feature>
<gene>
    <name evidence="2" type="ORF">ACFQE1_01740</name>
</gene>
<dbReference type="Proteomes" id="UP001596328">
    <property type="component" value="Unassembled WGS sequence"/>
</dbReference>
<sequence length="440" mass="50623">MSGEESDSDERIRDIESFQDLDEMMSTVSQLDDALPYLKPLMRDSGIDVESIEDALQELDVDKSKDEVEELLIIPDRFNDLFASEGWICYDMMNLEVAKEAVETAERDGVEAGEEVLIEYYDAETVEQQLNWMKEADAFMPRIELAQKALKDYAEERYHACVPVVLSIMDGIVIDAHWEARNQPTGLFYGDPDLQAWDSMTAHINGLERLKSVLTERRTDLETDEIRKPFRNGILHGRDLGYDNKIVAAKTWAALFAVREWVLKAERDELDEPEDQENPSLADAIRKRDENEKFEKHDEEWEPRGVSIGDEIPAQGTPEEYDGGTPEHAVVDLLTWWEQNNYKYMSDYMRNSGESEVRAEEVRGHFSEIELESFRLIDISEESTMADVTVELQRNGISGRETGTVTLRMLWMDENENVVVRGHGGTHWVTHAWMKLISPF</sequence>
<reference evidence="2 3" key="1">
    <citation type="journal article" date="2019" name="Int. J. Syst. Evol. Microbiol.">
        <title>The Global Catalogue of Microorganisms (GCM) 10K type strain sequencing project: providing services to taxonomists for standard genome sequencing and annotation.</title>
        <authorList>
            <consortium name="The Broad Institute Genomics Platform"/>
            <consortium name="The Broad Institute Genome Sequencing Center for Infectious Disease"/>
            <person name="Wu L."/>
            <person name="Ma J."/>
        </authorList>
    </citation>
    <scope>NUCLEOTIDE SEQUENCE [LARGE SCALE GENOMIC DNA]</scope>
    <source>
        <strain evidence="2 3">NBRC 111368</strain>
    </source>
</reference>
<protein>
    <submittedName>
        <fullName evidence="2">Uncharacterized protein</fullName>
    </submittedName>
</protein>
<organism evidence="2 3">
    <name type="scientific">Halobium palmae</name>
    <dbReference type="NCBI Taxonomy" id="1776492"/>
    <lineage>
        <taxon>Archaea</taxon>
        <taxon>Methanobacteriati</taxon>
        <taxon>Methanobacteriota</taxon>
        <taxon>Stenosarchaea group</taxon>
        <taxon>Halobacteria</taxon>
        <taxon>Halobacteriales</taxon>
        <taxon>Haloferacaceae</taxon>
        <taxon>Halobium</taxon>
    </lineage>
</organism>
<evidence type="ECO:0000313" key="2">
    <source>
        <dbReference type="EMBL" id="MFC6723132.1"/>
    </source>
</evidence>
<proteinExistence type="predicted"/>
<evidence type="ECO:0000256" key="1">
    <source>
        <dbReference type="SAM" id="MobiDB-lite"/>
    </source>
</evidence>
<keyword evidence="3" id="KW-1185">Reference proteome</keyword>
<dbReference type="EMBL" id="JBHSWU010000005">
    <property type="protein sequence ID" value="MFC6723132.1"/>
    <property type="molecule type" value="Genomic_DNA"/>
</dbReference>
<evidence type="ECO:0000313" key="3">
    <source>
        <dbReference type="Proteomes" id="UP001596328"/>
    </source>
</evidence>
<comment type="caution">
    <text evidence="2">The sequence shown here is derived from an EMBL/GenBank/DDBJ whole genome shotgun (WGS) entry which is preliminary data.</text>
</comment>
<feature type="compositionally biased region" description="Basic and acidic residues" evidence="1">
    <location>
        <begin position="284"/>
        <end position="303"/>
    </location>
</feature>
<dbReference type="AlphaFoldDB" id="A0ABD5RVF7"/>